<sequence length="203" mass="22308">MTSKLLTGLGRSFRVYVKPPLQRISIGLGLLAAKNTGSTIYAASPIRQIVSLAIDSLGLEIDVRSCDDAEAEGVFLWCTPSSRPLFVAGPEIRRPSKYGLERMTVKRVHDDVYMLAIPRIGLREYVTLNNYLPVPAEPPCRKDVMEAIAVIAEESPVNLRDVVDIVASTLGVKRGEARRLVLKLVDRGCLEVNADGMVKIAEY</sequence>
<keyword evidence="2" id="KW-1185">Reference proteome</keyword>
<proteinExistence type="predicted"/>
<gene>
    <name evidence="1" type="ORF">PABY_09400</name>
</gene>
<accession>A0ABN6ZUA3</accession>
<organism evidence="1 2">
    <name type="scientific">Pyrodictium abyssi</name>
    <dbReference type="NCBI Taxonomy" id="54256"/>
    <lineage>
        <taxon>Archaea</taxon>
        <taxon>Thermoproteota</taxon>
        <taxon>Thermoprotei</taxon>
        <taxon>Desulfurococcales</taxon>
        <taxon>Pyrodictiaceae</taxon>
        <taxon>Pyrodictium</taxon>
    </lineage>
</organism>
<evidence type="ECO:0000313" key="1">
    <source>
        <dbReference type="EMBL" id="BES81373.1"/>
    </source>
</evidence>
<dbReference type="EMBL" id="AP028907">
    <property type="protein sequence ID" value="BES81373.1"/>
    <property type="molecule type" value="Genomic_DNA"/>
</dbReference>
<dbReference type="RefSeq" id="WP_338252405.1">
    <property type="nucleotide sequence ID" value="NZ_AP028907.1"/>
</dbReference>
<protein>
    <submittedName>
        <fullName evidence="1">Uncharacterized protein</fullName>
    </submittedName>
</protein>
<reference evidence="1 2" key="1">
    <citation type="submission" date="2023-09" db="EMBL/GenBank/DDBJ databases">
        <title>Pyrofollis japonicus gen. nov. sp. nov., a novel member of the family Pyrodictiaceae isolated from the Iheya North hydrothermal field.</title>
        <authorList>
            <person name="Miyazaki U."/>
            <person name="Sanari M."/>
            <person name="Tame A."/>
            <person name="Kitajima M."/>
            <person name="Okamoto A."/>
            <person name="Sawayama S."/>
            <person name="Miyazaki J."/>
            <person name="Takai K."/>
            <person name="Nakagawa S."/>
        </authorList>
    </citation>
    <scope>NUCLEOTIDE SEQUENCE [LARGE SCALE GENOMIC DNA]</scope>
    <source>
        <strain evidence="1 2">AV2</strain>
    </source>
</reference>
<evidence type="ECO:0000313" key="2">
    <source>
        <dbReference type="Proteomes" id="UP001341135"/>
    </source>
</evidence>
<name>A0ABN6ZUA3_9CREN</name>
<dbReference type="GeneID" id="89288959"/>
<dbReference type="Proteomes" id="UP001341135">
    <property type="component" value="Chromosome"/>
</dbReference>